<sequence>MSARAHSLTHLVVFWPLVLLALVARLTFGGVVSPTALVEDPLKDLIKLSILCEDQAPLSDPDGSHHHATDPQDDSFLLSEALELFLLSVAFCIFAGLLAASMCRTWMFAPIRGPPAPKRTSLCPQGPPA</sequence>
<dbReference type="PATRIC" id="fig|438.15.peg.2973"/>
<evidence type="ECO:0000313" key="1">
    <source>
        <dbReference type="EMBL" id="OAZ61544.1"/>
    </source>
</evidence>
<proteinExistence type="predicted"/>
<dbReference type="OrthoDB" id="7282626at2"/>
<organism evidence="1 2">
    <name type="scientific">Acetobacter pasteurianus</name>
    <name type="common">Acetobacter turbidans</name>
    <dbReference type="NCBI Taxonomy" id="438"/>
    <lineage>
        <taxon>Bacteria</taxon>
        <taxon>Pseudomonadati</taxon>
        <taxon>Pseudomonadota</taxon>
        <taxon>Alphaproteobacteria</taxon>
        <taxon>Acetobacterales</taxon>
        <taxon>Acetobacteraceae</taxon>
        <taxon>Acetobacter</taxon>
    </lineage>
</organism>
<accession>A0A1A0CF09</accession>
<dbReference type="RefSeq" id="WP_035366012.1">
    <property type="nucleotide sequence ID" value="NZ_LYUD01000155.1"/>
</dbReference>
<dbReference type="AlphaFoldDB" id="A0A1A0CF09"/>
<protein>
    <submittedName>
        <fullName evidence="1">Uncharacterized protein</fullName>
    </submittedName>
</protein>
<gene>
    <name evidence="1" type="ORF">SRCM100623_02681</name>
</gene>
<reference evidence="1 2" key="1">
    <citation type="submission" date="2016-05" db="EMBL/GenBank/DDBJ databases">
        <title>Genome sequencing of Acetobacter pasteurianus strain SRCM100623.</title>
        <authorList>
            <person name="Song Y.R."/>
        </authorList>
    </citation>
    <scope>NUCLEOTIDE SEQUENCE [LARGE SCALE GENOMIC DNA]</scope>
    <source>
        <strain evidence="1 2">SRCM100623</strain>
    </source>
</reference>
<name>A0A1A0CF09_ACEPA</name>
<evidence type="ECO:0000313" key="2">
    <source>
        <dbReference type="Proteomes" id="UP000093796"/>
    </source>
</evidence>
<dbReference type="Proteomes" id="UP000093796">
    <property type="component" value="Unassembled WGS sequence"/>
</dbReference>
<comment type="caution">
    <text evidence="1">The sequence shown here is derived from an EMBL/GenBank/DDBJ whole genome shotgun (WGS) entry which is preliminary data.</text>
</comment>
<dbReference type="EMBL" id="LYUD01000155">
    <property type="protein sequence ID" value="OAZ61544.1"/>
    <property type="molecule type" value="Genomic_DNA"/>
</dbReference>